<dbReference type="EMBL" id="LXQA010149268">
    <property type="protein sequence ID" value="MCI25764.1"/>
    <property type="molecule type" value="Genomic_DNA"/>
</dbReference>
<sequence>MSTAAVSELPSSLLSLRRLLSLAVLATATLAGPLRFSHQSTSSSLSVWKLFLFSLRRACVCVVLQNL</sequence>
<protein>
    <submittedName>
        <fullName evidence="1">Uncharacterized protein</fullName>
    </submittedName>
</protein>
<evidence type="ECO:0000313" key="1">
    <source>
        <dbReference type="EMBL" id="MCI25764.1"/>
    </source>
</evidence>
<comment type="caution">
    <text evidence="1">The sequence shown here is derived from an EMBL/GenBank/DDBJ whole genome shotgun (WGS) entry which is preliminary data.</text>
</comment>
<keyword evidence="2" id="KW-1185">Reference proteome</keyword>
<name>A0A392QPH7_9FABA</name>
<proteinExistence type="predicted"/>
<reference evidence="1 2" key="1">
    <citation type="journal article" date="2018" name="Front. Plant Sci.">
        <title>Red Clover (Trifolium pratense) and Zigzag Clover (T. medium) - A Picture of Genomic Similarities and Differences.</title>
        <authorList>
            <person name="Dluhosova J."/>
            <person name="Istvanek J."/>
            <person name="Nedelnik J."/>
            <person name="Repkova J."/>
        </authorList>
    </citation>
    <scope>NUCLEOTIDE SEQUENCE [LARGE SCALE GENOMIC DNA]</scope>
    <source>
        <strain evidence="2">cv. 10/8</strain>
        <tissue evidence="1">Leaf</tissue>
    </source>
</reference>
<dbReference type="Proteomes" id="UP000265520">
    <property type="component" value="Unassembled WGS sequence"/>
</dbReference>
<accession>A0A392QPH7</accession>
<feature type="non-terminal residue" evidence="1">
    <location>
        <position position="67"/>
    </location>
</feature>
<evidence type="ECO:0000313" key="2">
    <source>
        <dbReference type="Proteomes" id="UP000265520"/>
    </source>
</evidence>
<organism evidence="1 2">
    <name type="scientific">Trifolium medium</name>
    <dbReference type="NCBI Taxonomy" id="97028"/>
    <lineage>
        <taxon>Eukaryota</taxon>
        <taxon>Viridiplantae</taxon>
        <taxon>Streptophyta</taxon>
        <taxon>Embryophyta</taxon>
        <taxon>Tracheophyta</taxon>
        <taxon>Spermatophyta</taxon>
        <taxon>Magnoliopsida</taxon>
        <taxon>eudicotyledons</taxon>
        <taxon>Gunneridae</taxon>
        <taxon>Pentapetalae</taxon>
        <taxon>rosids</taxon>
        <taxon>fabids</taxon>
        <taxon>Fabales</taxon>
        <taxon>Fabaceae</taxon>
        <taxon>Papilionoideae</taxon>
        <taxon>50 kb inversion clade</taxon>
        <taxon>NPAAA clade</taxon>
        <taxon>Hologalegina</taxon>
        <taxon>IRL clade</taxon>
        <taxon>Trifolieae</taxon>
        <taxon>Trifolium</taxon>
    </lineage>
</organism>
<dbReference type="AlphaFoldDB" id="A0A392QPH7"/>